<dbReference type="eggNOG" id="ENOG50345ME">
    <property type="taxonomic scope" value="Bacteria"/>
</dbReference>
<dbReference type="Proteomes" id="UP000002255">
    <property type="component" value="Chromosome"/>
</dbReference>
<dbReference type="EMBL" id="CP001821">
    <property type="protein sequence ID" value="ACZ29893.1"/>
    <property type="molecule type" value="Genomic_DNA"/>
</dbReference>
<accession>D1BY50</accession>
<reference evidence="2 3" key="2">
    <citation type="journal article" date="2010" name="Stand. Genomic Sci.">
        <title>Complete genome sequence of Xylanimonas cellulosilytica type strain (XIL07).</title>
        <authorList>
            <person name="Foster B."/>
            <person name="Pukall R."/>
            <person name="Abt B."/>
            <person name="Nolan M."/>
            <person name="Glavina Del Rio T."/>
            <person name="Chen F."/>
            <person name="Lucas S."/>
            <person name="Tice H."/>
            <person name="Pitluck S."/>
            <person name="Cheng J.-F."/>
            <person name="Chertkov O."/>
            <person name="Brettin T."/>
            <person name="Han C."/>
            <person name="Detter J.C."/>
            <person name="Bruce D."/>
            <person name="Goodwin L."/>
            <person name="Ivanova N."/>
            <person name="Mavromatis K."/>
            <person name="Pati A."/>
            <person name="Mikhailova N."/>
            <person name="Chen A."/>
            <person name="Palaniappan K."/>
            <person name="Land M."/>
            <person name="Hauser L."/>
            <person name="Chang Y.-J."/>
            <person name="Jeffries C.D."/>
            <person name="Chain P."/>
            <person name="Rohde M."/>
            <person name="Goeker M."/>
            <person name="Bristow J."/>
            <person name="Eisen J.A."/>
            <person name="Markowitz V."/>
            <person name="Hugenholtz P."/>
            <person name="Kyrpides N.C."/>
            <person name="Klenk H.-P."/>
            <person name="Lapidus A."/>
        </authorList>
    </citation>
    <scope>NUCLEOTIDE SEQUENCE [LARGE SCALE GENOMIC DNA]</scope>
    <source>
        <strain evidence="3">DSM 15894 / CECT 5975 / LMG 20990 / XIL07</strain>
    </source>
</reference>
<gene>
    <name evidence="2" type="ordered locus">Xcel_0861</name>
</gene>
<dbReference type="KEGG" id="xce:Xcel_0861"/>
<proteinExistence type="predicted"/>
<dbReference type="HOGENOM" id="CLU_1685898_0_0_11"/>
<reference evidence="3" key="1">
    <citation type="submission" date="2009-11" db="EMBL/GenBank/DDBJ databases">
        <title>The complete chromosome of Xylanimonas cellulosilytica DSM 15894.</title>
        <authorList>
            <consortium name="US DOE Joint Genome Institute (JGI-PGF)"/>
            <person name="Lucas S."/>
            <person name="Copeland A."/>
            <person name="Lapidus A."/>
            <person name="Glavina del Rio T."/>
            <person name="Dalin E."/>
            <person name="Tice H."/>
            <person name="Bruce D."/>
            <person name="Goodwin L."/>
            <person name="Pitluck S."/>
            <person name="Kyrpides N."/>
            <person name="Mavromatis K."/>
            <person name="Ivanova N."/>
            <person name="Mikhailova N."/>
            <person name="Foster B."/>
            <person name="Clum A."/>
            <person name="Brettin T."/>
            <person name="Detter J.C."/>
            <person name="Han C."/>
            <person name="Larimer F."/>
            <person name="Land M."/>
            <person name="Hauser L."/>
            <person name="Markowitz V."/>
            <person name="Cheng J.F."/>
            <person name="Hugenholtz P."/>
            <person name="Woyke T."/>
            <person name="Wu D."/>
            <person name="Gehrich-Schroeter G."/>
            <person name="Schneider S."/>
            <person name="Pukall S.R."/>
            <person name="Klenk H.P."/>
            <person name="Eisen J.A."/>
        </authorList>
    </citation>
    <scope>NUCLEOTIDE SEQUENCE [LARGE SCALE GENOMIC DNA]</scope>
    <source>
        <strain evidence="3">DSM 15894 / CECT 5975 / LMG 20990 / XIL07</strain>
    </source>
</reference>
<evidence type="ECO:0000256" key="1">
    <source>
        <dbReference type="SAM" id="SignalP"/>
    </source>
</evidence>
<organism evidence="2 3">
    <name type="scientific">Xylanimonas cellulosilytica (strain DSM 15894 / JCM 12276 / CECT 5975 / KCTC 9989 / LMG 20990 / NBRC 107835 / XIL07)</name>
    <dbReference type="NCBI Taxonomy" id="446471"/>
    <lineage>
        <taxon>Bacteria</taxon>
        <taxon>Bacillati</taxon>
        <taxon>Actinomycetota</taxon>
        <taxon>Actinomycetes</taxon>
        <taxon>Micrococcales</taxon>
        <taxon>Promicromonosporaceae</taxon>
        <taxon>Xylanimonas</taxon>
    </lineage>
</organism>
<dbReference type="AlphaFoldDB" id="D1BY50"/>
<sequence>MKTRPMLVLLATAMLAVTVPAAANAQDAPDMQERIETVLADNPGGVQTGWNEVTWDDGAVILTIAPDSDIAPRTIGSCATGAFCAYSQAGYLGSKLTFTTCTANHSVSTLGAPVRSIANARNNNTVKALNGSTVVLTVPANTGKNTTASITKLSCS</sequence>
<name>D1BY50_XYLCX</name>
<dbReference type="Pfam" id="PF03995">
    <property type="entry name" value="Inhibitor_I36"/>
    <property type="match status" value="1"/>
</dbReference>
<keyword evidence="1" id="KW-0732">Signal</keyword>
<dbReference type="STRING" id="446471.Xcel_0861"/>
<evidence type="ECO:0000313" key="3">
    <source>
        <dbReference type="Proteomes" id="UP000002255"/>
    </source>
</evidence>
<keyword evidence="3" id="KW-1185">Reference proteome</keyword>
<feature type="chain" id="PRO_5003020912" evidence="1">
    <location>
        <begin position="26"/>
        <end position="156"/>
    </location>
</feature>
<protein>
    <submittedName>
        <fullName evidence="2">Uncharacterized protein</fullName>
    </submittedName>
</protein>
<evidence type="ECO:0000313" key="2">
    <source>
        <dbReference type="EMBL" id="ACZ29893.1"/>
    </source>
</evidence>
<dbReference type="RefSeq" id="WP_012877635.1">
    <property type="nucleotide sequence ID" value="NC_013530.1"/>
</dbReference>
<feature type="signal peptide" evidence="1">
    <location>
        <begin position="1"/>
        <end position="25"/>
    </location>
</feature>